<dbReference type="EMBL" id="CP045529">
    <property type="protein sequence ID" value="QFU99611.1"/>
    <property type="molecule type" value="Genomic_DNA"/>
</dbReference>
<dbReference type="Gene3D" id="3.40.630.30">
    <property type="match status" value="1"/>
</dbReference>
<evidence type="ECO:0000256" key="1">
    <source>
        <dbReference type="ARBA" id="ARBA00022679"/>
    </source>
</evidence>
<dbReference type="Pfam" id="PF00583">
    <property type="entry name" value="Acetyltransf_1"/>
    <property type="match status" value="1"/>
</dbReference>
<dbReference type="KEGG" id="lxl:KDY119_03146"/>
<proteinExistence type="predicted"/>
<dbReference type="RefSeq" id="WP_036948751.1">
    <property type="nucleotide sequence ID" value="NZ_BAABIH010000016.1"/>
</dbReference>
<dbReference type="AlphaFoldDB" id="A0A5P9QDR4"/>
<dbReference type="CDD" id="cd04301">
    <property type="entry name" value="NAT_SF"/>
    <property type="match status" value="1"/>
</dbReference>
<reference evidence="4 5" key="1">
    <citation type="submission" date="2019-10" db="EMBL/GenBank/DDBJ databases">
        <title>Genome sequence of Luteimicrobium xylanilyticum HY-24.</title>
        <authorList>
            <person name="Kim D.Y."/>
            <person name="Park H.-Y."/>
        </authorList>
    </citation>
    <scope>NUCLEOTIDE SEQUENCE [LARGE SCALE GENOMIC DNA]</scope>
    <source>
        <strain evidence="4 5">HY-24</strain>
    </source>
</reference>
<keyword evidence="1 4" id="KW-0808">Transferase</keyword>
<evidence type="ECO:0000256" key="2">
    <source>
        <dbReference type="ARBA" id="ARBA00023315"/>
    </source>
</evidence>
<sequence length="154" mass="16842">MDLEQCTPGDVDALTVFLGEVDLTLSGLDAESVRLWFERDEHGAVVGSTGYEMSADGRHALIRSVAVSPAHRSGGRGTALARFALERARNEGATTAWLFSRRSGPFWQRLGFGPADRGELALALAQTHQVRLFQETGQLDREVAWSRLLDHPAP</sequence>
<name>A0A5P9QDR4_9MICO</name>
<evidence type="ECO:0000313" key="4">
    <source>
        <dbReference type="EMBL" id="QFU99611.1"/>
    </source>
</evidence>
<keyword evidence="5" id="KW-1185">Reference proteome</keyword>
<protein>
    <submittedName>
        <fullName evidence="4">Amino-acid N-acetyltransferase</fullName>
        <ecNumber evidence="4">2.3.1.1</ecNumber>
    </submittedName>
</protein>
<dbReference type="SUPFAM" id="SSF55729">
    <property type="entry name" value="Acyl-CoA N-acyltransferases (Nat)"/>
    <property type="match status" value="1"/>
</dbReference>
<dbReference type="OrthoDB" id="3429276at2"/>
<feature type="domain" description="N-acetyltransferase" evidence="3">
    <location>
        <begin position="1"/>
        <end position="129"/>
    </location>
</feature>
<gene>
    <name evidence="4" type="ORF">KDY119_03146</name>
</gene>
<evidence type="ECO:0000313" key="5">
    <source>
        <dbReference type="Proteomes" id="UP000326702"/>
    </source>
</evidence>
<dbReference type="PANTHER" id="PTHR43877">
    <property type="entry name" value="AMINOALKYLPHOSPHONATE N-ACETYLTRANSFERASE-RELATED-RELATED"/>
    <property type="match status" value="1"/>
</dbReference>
<dbReference type="InterPro" id="IPR000182">
    <property type="entry name" value="GNAT_dom"/>
</dbReference>
<dbReference type="GO" id="GO:0016747">
    <property type="term" value="F:acyltransferase activity, transferring groups other than amino-acyl groups"/>
    <property type="evidence" value="ECO:0007669"/>
    <property type="project" value="InterPro"/>
</dbReference>
<dbReference type="PROSITE" id="PS51186">
    <property type="entry name" value="GNAT"/>
    <property type="match status" value="1"/>
</dbReference>
<dbReference type="EC" id="2.3.1.1" evidence="4"/>
<organism evidence="4 5">
    <name type="scientific">Luteimicrobium xylanilyticum</name>
    <dbReference type="NCBI Taxonomy" id="1133546"/>
    <lineage>
        <taxon>Bacteria</taxon>
        <taxon>Bacillati</taxon>
        <taxon>Actinomycetota</taxon>
        <taxon>Actinomycetes</taxon>
        <taxon>Micrococcales</taxon>
        <taxon>Luteimicrobium</taxon>
    </lineage>
</organism>
<dbReference type="Proteomes" id="UP000326702">
    <property type="component" value="Chromosome"/>
</dbReference>
<dbReference type="InterPro" id="IPR050832">
    <property type="entry name" value="Bact_Acetyltransf"/>
</dbReference>
<evidence type="ECO:0000259" key="3">
    <source>
        <dbReference type="PROSITE" id="PS51186"/>
    </source>
</evidence>
<accession>A0A5P9QDR4</accession>
<dbReference type="InterPro" id="IPR016181">
    <property type="entry name" value="Acyl_CoA_acyltransferase"/>
</dbReference>
<keyword evidence="2 4" id="KW-0012">Acyltransferase</keyword>